<organism evidence="2 3">
    <name type="scientific">Falsiroseomonas algicola</name>
    <dbReference type="NCBI Taxonomy" id="2716930"/>
    <lineage>
        <taxon>Bacteria</taxon>
        <taxon>Pseudomonadati</taxon>
        <taxon>Pseudomonadota</taxon>
        <taxon>Alphaproteobacteria</taxon>
        <taxon>Acetobacterales</taxon>
        <taxon>Roseomonadaceae</taxon>
        <taxon>Falsiroseomonas</taxon>
    </lineage>
</organism>
<proteinExistence type="predicted"/>
<evidence type="ECO:0000313" key="2">
    <source>
        <dbReference type="EMBL" id="NGM19931.1"/>
    </source>
</evidence>
<dbReference type="RefSeq" id="WP_164693807.1">
    <property type="nucleotide sequence ID" value="NZ_JAAIKB010000002.1"/>
</dbReference>
<keyword evidence="3" id="KW-1185">Reference proteome</keyword>
<protein>
    <submittedName>
        <fullName evidence="2">Uncharacterized protein</fullName>
    </submittedName>
</protein>
<sequence length="174" mass="19202">MNATEWVGLAALVASFVAAIYAGLTFHHPRAPKRPSPPRFHGQLPGDGASLSEFLWKHDGQVVDLDVGFTWVMDGEADPDVDFIQATRGEANDWSHALVLSTGPREEGEVTQILRYNILELPRQHMSAFAADPAGGRYASLRGAFIPRSKGAAKLYSYGLLVQVDEWNRALWDR</sequence>
<feature type="transmembrane region" description="Helical" evidence="1">
    <location>
        <begin position="6"/>
        <end position="24"/>
    </location>
</feature>
<reference evidence="2 3" key="2">
    <citation type="submission" date="2020-03" db="EMBL/GenBank/DDBJ databases">
        <title>Roseomonas stagni sp. nov., isolated from pond water in Japan.</title>
        <authorList>
            <person name="Furuhata K."/>
            <person name="Miyamoto H."/>
            <person name="Goto K."/>
        </authorList>
    </citation>
    <scope>NUCLEOTIDE SEQUENCE [LARGE SCALE GENOMIC DNA]</scope>
    <source>
        <strain evidence="2 3">PeD5</strain>
    </source>
</reference>
<comment type="caution">
    <text evidence="2">The sequence shown here is derived from an EMBL/GenBank/DDBJ whole genome shotgun (WGS) entry which is preliminary data.</text>
</comment>
<evidence type="ECO:0000256" key="1">
    <source>
        <dbReference type="SAM" id="Phobius"/>
    </source>
</evidence>
<keyword evidence="1" id="KW-0472">Membrane</keyword>
<reference evidence="2 3" key="1">
    <citation type="submission" date="2020-02" db="EMBL/GenBank/DDBJ databases">
        <authorList>
            <person name="Kim H.M."/>
            <person name="Jeon C.O."/>
        </authorList>
    </citation>
    <scope>NUCLEOTIDE SEQUENCE [LARGE SCALE GENOMIC DNA]</scope>
    <source>
        <strain evidence="2 3">PeD5</strain>
    </source>
</reference>
<dbReference type="EMBL" id="JAAIKB010000002">
    <property type="protein sequence ID" value="NGM19931.1"/>
    <property type="molecule type" value="Genomic_DNA"/>
</dbReference>
<evidence type="ECO:0000313" key="3">
    <source>
        <dbReference type="Proteomes" id="UP000475385"/>
    </source>
</evidence>
<keyword evidence="1" id="KW-1133">Transmembrane helix</keyword>
<name>A0A6M1LI49_9PROT</name>
<accession>A0A6M1LI49</accession>
<gene>
    <name evidence="2" type="ORF">G3576_07880</name>
</gene>
<dbReference type="Proteomes" id="UP000475385">
    <property type="component" value="Unassembled WGS sequence"/>
</dbReference>
<keyword evidence="1" id="KW-0812">Transmembrane</keyword>
<dbReference type="AlphaFoldDB" id="A0A6M1LI49"/>